<dbReference type="GO" id="GO:0005829">
    <property type="term" value="C:cytosol"/>
    <property type="evidence" value="ECO:0007669"/>
    <property type="project" value="TreeGrafter"/>
</dbReference>
<feature type="domain" description="Metalloprotease TldD/E N-terminal" evidence="2">
    <location>
        <begin position="23"/>
        <end position="86"/>
    </location>
</feature>
<dbReference type="InterPro" id="IPR045570">
    <property type="entry name" value="Metalloprtase-TldD/E_cen_dom"/>
</dbReference>
<dbReference type="InterPro" id="IPR002510">
    <property type="entry name" value="Metalloprtase-TldD/E_N"/>
</dbReference>
<accession>A0A1T5MSH1</accession>
<dbReference type="OrthoDB" id="9803618at2"/>
<dbReference type="SUPFAM" id="SSF111283">
    <property type="entry name" value="Putative modulator of DNA gyrase, PmbA/TldD"/>
    <property type="match status" value="1"/>
</dbReference>
<dbReference type="AlphaFoldDB" id="A0A1T5MSH1"/>
<evidence type="ECO:0000313" key="5">
    <source>
        <dbReference type="EMBL" id="SKC91132.1"/>
    </source>
</evidence>
<dbReference type="Proteomes" id="UP000190285">
    <property type="component" value="Unassembled WGS sequence"/>
</dbReference>
<dbReference type="EMBL" id="FUZT01000024">
    <property type="protein sequence ID" value="SKC91132.1"/>
    <property type="molecule type" value="Genomic_DNA"/>
</dbReference>
<proteinExistence type="inferred from homology"/>
<reference evidence="5 6" key="1">
    <citation type="submission" date="2017-02" db="EMBL/GenBank/DDBJ databases">
        <authorList>
            <person name="Peterson S.W."/>
        </authorList>
    </citation>
    <scope>NUCLEOTIDE SEQUENCE [LARGE SCALE GENOMIC DNA]</scope>
    <source>
        <strain evidence="5 6">M1</strain>
    </source>
</reference>
<name>A0A1T5MSH1_9FIRM</name>
<feature type="domain" description="Metalloprotease TldD/E central" evidence="4">
    <location>
        <begin position="113"/>
        <end position="218"/>
    </location>
</feature>
<gene>
    <name evidence="5" type="ORF">SAMN02194393_05264</name>
</gene>
<dbReference type="GO" id="GO:0008237">
    <property type="term" value="F:metallopeptidase activity"/>
    <property type="evidence" value="ECO:0007669"/>
    <property type="project" value="InterPro"/>
</dbReference>
<evidence type="ECO:0000259" key="2">
    <source>
        <dbReference type="Pfam" id="PF01523"/>
    </source>
</evidence>
<dbReference type="InterPro" id="IPR045569">
    <property type="entry name" value="Metalloprtase-TldD/E_C"/>
</dbReference>
<dbReference type="RefSeq" id="WP_079495850.1">
    <property type="nucleotide sequence ID" value="NZ_FUZT01000024.1"/>
</dbReference>
<dbReference type="Gene3D" id="3.30.2290.10">
    <property type="entry name" value="PmbA/TldD superfamily"/>
    <property type="match status" value="1"/>
</dbReference>
<dbReference type="STRING" id="36842.SAMN02194393_05264"/>
<evidence type="ECO:0000259" key="4">
    <source>
        <dbReference type="Pfam" id="PF19290"/>
    </source>
</evidence>
<dbReference type="PANTHER" id="PTHR43421:SF1">
    <property type="entry name" value="METALLOPROTEASE PMBA"/>
    <property type="match status" value="1"/>
</dbReference>
<evidence type="ECO:0000259" key="3">
    <source>
        <dbReference type="Pfam" id="PF19289"/>
    </source>
</evidence>
<dbReference type="InterPro" id="IPR036059">
    <property type="entry name" value="TldD/PmbA_sf"/>
</dbReference>
<dbReference type="PANTHER" id="PTHR43421">
    <property type="entry name" value="METALLOPROTEASE PMBA"/>
    <property type="match status" value="1"/>
</dbReference>
<dbReference type="InterPro" id="IPR047657">
    <property type="entry name" value="PmbA"/>
</dbReference>
<dbReference type="GO" id="GO:0006508">
    <property type="term" value="P:proteolysis"/>
    <property type="evidence" value="ECO:0007669"/>
    <property type="project" value="InterPro"/>
</dbReference>
<sequence length="451" mass="49873">MDKDKFIKTIFDKGKKQGIDDMEIYIQRRKNLNIKVFKSEIDKYSISDENGLSFRGVYKGKMGYSYTEKLDESSIDIIIKEAIDNAKIIDSDDEEFIFEGSKEYKKINSFNDELESIPNEEKVKFTKSMEAAALREDERVTAVNYCMFGEEMIESTLINTKGLNLENKSNIAYAYISVMVKEDDDVKTGTKYIISNDYNKFDSKALALEAVQKGISMLGAKSIKSDNYSVIIKNDTAASLIEAYTPVFSAENVQKGLSMLKGKVDKSIASSIITLIDNPFMNGGISTKAFDGEGVATKKKNIIENGILKTYLHNLKTARKDGAKSTGNGYKASYKSVVSIAPTNMYIENCNITYEKMIEGIEKGIIINSLQGLHAGVNTVSGEFSLSANGYLIENGKIIRPVNQITVAGNFYEMLKNVEAVGNDLEFTLPSGGGYIGSPSLKIKELSISGE</sequence>
<evidence type="ECO:0000313" key="6">
    <source>
        <dbReference type="Proteomes" id="UP000190285"/>
    </source>
</evidence>
<organism evidence="5 6">
    <name type="scientific">Maledivibacter halophilus</name>
    <dbReference type="NCBI Taxonomy" id="36842"/>
    <lineage>
        <taxon>Bacteria</taxon>
        <taxon>Bacillati</taxon>
        <taxon>Bacillota</taxon>
        <taxon>Clostridia</taxon>
        <taxon>Peptostreptococcales</taxon>
        <taxon>Caminicellaceae</taxon>
        <taxon>Maledivibacter</taxon>
    </lineage>
</organism>
<evidence type="ECO:0000256" key="1">
    <source>
        <dbReference type="ARBA" id="ARBA00005836"/>
    </source>
</evidence>
<feature type="domain" description="Metalloprotease TldD/E C-terminal" evidence="3">
    <location>
        <begin position="226"/>
        <end position="450"/>
    </location>
</feature>
<dbReference type="Pfam" id="PF01523">
    <property type="entry name" value="PmbA_TldD_1st"/>
    <property type="match status" value="1"/>
</dbReference>
<dbReference type="Pfam" id="PF19289">
    <property type="entry name" value="PmbA_TldD_3rd"/>
    <property type="match status" value="1"/>
</dbReference>
<protein>
    <submittedName>
        <fullName evidence="5">PmbA protein</fullName>
    </submittedName>
</protein>
<dbReference type="InterPro" id="IPR035068">
    <property type="entry name" value="TldD/PmbA_N"/>
</dbReference>
<dbReference type="Pfam" id="PF19290">
    <property type="entry name" value="PmbA_TldD_2nd"/>
    <property type="match status" value="1"/>
</dbReference>
<keyword evidence="6" id="KW-1185">Reference proteome</keyword>
<comment type="similarity">
    <text evidence="1">Belongs to the peptidase U62 family.</text>
</comment>